<proteinExistence type="predicted"/>
<name>A0A2S1GS91_9CAUD</name>
<evidence type="ECO:0000313" key="2">
    <source>
        <dbReference type="Proteomes" id="UP000247217"/>
    </source>
</evidence>
<keyword evidence="2" id="KW-1185">Reference proteome</keyword>
<evidence type="ECO:0000313" key="1">
    <source>
        <dbReference type="EMBL" id="AWD92212.1"/>
    </source>
</evidence>
<dbReference type="GeneID" id="54991353"/>
<dbReference type="Proteomes" id="UP000247217">
    <property type="component" value="Segment"/>
</dbReference>
<dbReference type="EMBL" id="MH051918">
    <property type="protein sequence ID" value="AWD92212.1"/>
    <property type="molecule type" value="Genomic_DNA"/>
</dbReference>
<accession>A0A2S1GS91</accession>
<reference evidence="1" key="1">
    <citation type="submission" date="2018-03" db="EMBL/GenBank/DDBJ databases">
        <title>Complete genome sequence analysis of Enterobacteria phage IME347.</title>
        <authorList>
            <person name="Li P."/>
            <person name="Wang J."/>
            <person name="Tong Y."/>
        </authorList>
    </citation>
    <scope>NUCLEOTIDE SEQUENCE [LARGE SCALE GENOMIC DNA]</scope>
</reference>
<protein>
    <submittedName>
        <fullName evidence="1">Uncharacterized protein</fullName>
    </submittedName>
</protein>
<organism evidence="1">
    <name type="scientific">Escherichia phage vB_EcoS_IME347</name>
    <dbReference type="NCBI Taxonomy" id="2496546"/>
    <lineage>
        <taxon>Viruses</taxon>
        <taxon>Duplodnaviria</taxon>
        <taxon>Heunggongvirae</taxon>
        <taxon>Uroviricota</taxon>
        <taxon>Caudoviricetes</taxon>
        <taxon>Drexlerviridae</taxon>
        <taxon>Tunavirinae</taxon>
        <taxon>Badaguanvirus</taxon>
        <taxon>Badaguanvirus IME347</taxon>
    </lineage>
</organism>
<dbReference type="KEGG" id="vg:54991353"/>
<sequence length="77" mass="8435">MIIVNTETGEVMDNCIVIDDKPKPKSKAGTYVRTVCKAPGCGNIYEAKASDLKRGWGLTCCKSCAAVVRELKKKGRW</sequence>
<dbReference type="RefSeq" id="YP_009800848.1">
    <property type="nucleotide sequence ID" value="NC_047960.1"/>
</dbReference>